<evidence type="ECO:0000256" key="3">
    <source>
        <dbReference type="ARBA" id="ARBA00022989"/>
    </source>
</evidence>
<keyword evidence="7" id="KW-1185">Reference proteome</keyword>
<dbReference type="Proteomes" id="UP001501469">
    <property type="component" value="Unassembled WGS sequence"/>
</dbReference>
<dbReference type="EMBL" id="BAABDK010000010">
    <property type="protein sequence ID" value="GAA4029949.1"/>
    <property type="molecule type" value="Genomic_DNA"/>
</dbReference>
<accession>A0ABP7TSS8</accession>
<dbReference type="SUPFAM" id="SSF90123">
    <property type="entry name" value="ABC transporter transmembrane region"/>
    <property type="match status" value="1"/>
</dbReference>
<reference evidence="7" key="1">
    <citation type="journal article" date="2019" name="Int. J. Syst. Evol. Microbiol.">
        <title>The Global Catalogue of Microorganisms (GCM) 10K type strain sequencing project: providing services to taxonomists for standard genome sequencing and annotation.</title>
        <authorList>
            <consortium name="The Broad Institute Genomics Platform"/>
            <consortium name="The Broad Institute Genome Sequencing Center for Infectious Disease"/>
            <person name="Wu L."/>
            <person name="Ma J."/>
        </authorList>
    </citation>
    <scope>NUCLEOTIDE SEQUENCE [LARGE SCALE GENOMIC DNA]</scope>
    <source>
        <strain evidence="7">JCM 17225</strain>
    </source>
</reference>
<evidence type="ECO:0000256" key="5">
    <source>
        <dbReference type="SAM" id="MobiDB-lite"/>
    </source>
</evidence>
<evidence type="ECO:0000313" key="6">
    <source>
        <dbReference type="EMBL" id="GAA4029949.1"/>
    </source>
</evidence>
<proteinExistence type="predicted"/>
<keyword evidence="2" id="KW-0812">Transmembrane</keyword>
<protein>
    <recommendedName>
        <fullName evidence="8">ABC transmembrane type-1 domain-containing protein</fullName>
    </recommendedName>
</protein>
<gene>
    <name evidence="6" type="ORF">GCM10022409_12750</name>
</gene>
<feature type="region of interest" description="Disordered" evidence="5">
    <location>
        <begin position="78"/>
        <end position="97"/>
    </location>
</feature>
<dbReference type="RefSeq" id="WP_425554301.1">
    <property type="nucleotide sequence ID" value="NZ_BAABDK010000010.1"/>
</dbReference>
<keyword evidence="3" id="KW-1133">Transmembrane helix</keyword>
<evidence type="ECO:0000256" key="4">
    <source>
        <dbReference type="ARBA" id="ARBA00023136"/>
    </source>
</evidence>
<comment type="caution">
    <text evidence="6">The sequence shown here is derived from an EMBL/GenBank/DDBJ whole genome shotgun (WGS) entry which is preliminary data.</text>
</comment>
<evidence type="ECO:0008006" key="8">
    <source>
        <dbReference type="Google" id="ProtNLM"/>
    </source>
</evidence>
<evidence type="ECO:0000256" key="2">
    <source>
        <dbReference type="ARBA" id="ARBA00022692"/>
    </source>
</evidence>
<sequence>MSLWQIIQRLLPFVRPYRPLVIATLLLTLVGSLAAQVNPFVLRYIVDNVQGLLDAHEALAAGWPMLAWVSGILLARNSSTPSSPSGRSITARKSASTCRAPCRSRPWARF</sequence>
<feature type="compositionally biased region" description="Low complexity" evidence="5">
    <location>
        <begin position="78"/>
        <end position="88"/>
    </location>
</feature>
<evidence type="ECO:0000256" key="1">
    <source>
        <dbReference type="ARBA" id="ARBA00004651"/>
    </source>
</evidence>
<organism evidence="6 7">
    <name type="scientific">Hymenobacter glaciei</name>
    <dbReference type="NCBI Taxonomy" id="877209"/>
    <lineage>
        <taxon>Bacteria</taxon>
        <taxon>Pseudomonadati</taxon>
        <taxon>Bacteroidota</taxon>
        <taxon>Cytophagia</taxon>
        <taxon>Cytophagales</taxon>
        <taxon>Hymenobacteraceae</taxon>
        <taxon>Hymenobacter</taxon>
    </lineage>
</organism>
<dbReference type="Gene3D" id="1.20.1560.10">
    <property type="entry name" value="ABC transporter type 1, transmembrane domain"/>
    <property type="match status" value="1"/>
</dbReference>
<evidence type="ECO:0000313" key="7">
    <source>
        <dbReference type="Proteomes" id="UP001501469"/>
    </source>
</evidence>
<dbReference type="InterPro" id="IPR036640">
    <property type="entry name" value="ABC1_TM_sf"/>
</dbReference>
<comment type="subcellular location">
    <subcellularLocation>
        <location evidence="1">Cell membrane</location>
        <topology evidence="1">Multi-pass membrane protein</topology>
    </subcellularLocation>
</comment>
<name>A0ABP7TSS8_9BACT</name>
<keyword evidence="4" id="KW-0472">Membrane</keyword>